<comment type="caution">
    <text evidence="2">The sequence shown here is derived from an EMBL/GenBank/DDBJ whole genome shotgun (WGS) entry which is preliminary data.</text>
</comment>
<dbReference type="Gene3D" id="3.30.1490.150">
    <property type="entry name" value="Hypothetical protein ph0010, domain 2"/>
    <property type="match status" value="1"/>
</dbReference>
<gene>
    <name evidence="2" type="ORF">C0630_06325</name>
</gene>
<evidence type="ECO:0000259" key="1">
    <source>
        <dbReference type="PROSITE" id="PS51112"/>
    </source>
</evidence>
<dbReference type="InterPro" id="IPR023473">
    <property type="entry name" value="AMMECR1"/>
</dbReference>
<evidence type="ECO:0000313" key="2">
    <source>
        <dbReference type="EMBL" id="PLX62447.1"/>
    </source>
</evidence>
<dbReference type="Gene3D" id="3.30.700.20">
    <property type="entry name" value="Hypothetical protein ph0010, domain 1"/>
    <property type="match status" value="1"/>
</dbReference>
<dbReference type="PANTHER" id="PTHR13016">
    <property type="entry name" value="AMMECR1 HOMOLOG"/>
    <property type="match status" value="1"/>
</dbReference>
<dbReference type="InterPro" id="IPR027485">
    <property type="entry name" value="AMMECR1_N"/>
</dbReference>
<dbReference type="NCBIfam" id="TIGR04335">
    <property type="entry name" value="AmmeMemoSam_A"/>
    <property type="match status" value="1"/>
</dbReference>
<accession>A0A2N6CYL5</accession>
<dbReference type="NCBIfam" id="TIGR00296">
    <property type="entry name" value="TIGR00296 family protein"/>
    <property type="match status" value="1"/>
</dbReference>
<proteinExistence type="predicted"/>
<dbReference type="PROSITE" id="PS51112">
    <property type="entry name" value="AMMECR1"/>
    <property type="match status" value="1"/>
</dbReference>
<dbReference type="InterPro" id="IPR027623">
    <property type="entry name" value="AmmeMemoSam_A"/>
</dbReference>
<dbReference type="Pfam" id="PF01871">
    <property type="entry name" value="AMMECR1"/>
    <property type="match status" value="1"/>
</dbReference>
<evidence type="ECO:0000313" key="3">
    <source>
        <dbReference type="Proteomes" id="UP000235015"/>
    </source>
</evidence>
<dbReference type="AlphaFoldDB" id="A0A2N6CYL5"/>
<name>A0A2N6CYL5_9GAMM</name>
<organism evidence="2 3">
    <name type="scientific">Sedimenticola selenatireducens</name>
    <dbReference type="NCBI Taxonomy" id="191960"/>
    <lineage>
        <taxon>Bacteria</taxon>
        <taxon>Pseudomonadati</taxon>
        <taxon>Pseudomonadota</taxon>
        <taxon>Gammaproteobacteria</taxon>
        <taxon>Chromatiales</taxon>
        <taxon>Sedimenticolaceae</taxon>
        <taxon>Sedimenticola</taxon>
    </lineage>
</organism>
<dbReference type="Proteomes" id="UP000235015">
    <property type="component" value="Unassembled WGS sequence"/>
</dbReference>
<dbReference type="InterPro" id="IPR002733">
    <property type="entry name" value="AMMECR1_domain"/>
</dbReference>
<protein>
    <submittedName>
        <fullName evidence="2">AmmeMemoRadiSam system protein A</fullName>
    </submittedName>
</protein>
<reference evidence="2 3" key="1">
    <citation type="submission" date="2017-11" db="EMBL/GenBank/DDBJ databases">
        <title>Genome-resolved metagenomics identifies genetic mobility, metabolic interactions, and unexpected diversity in perchlorate-reducing communities.</title>
        <authorList>
            <person name="Barnum T.P."/>
            <person name="Figueroa I.A."/>
            <person name="Carlstrom C.I."/>
            <person name="Lucas L.N."/>
            <person name="Engelbrektson A.L."/>
            <person name="Coates J.D."/>
        </authorList>
    </citation>
    <scope>NUCLEOTIDE SEQUENCE [LARGE SCALE GENOMIC DNA]</scope>
    <source>
        <strain evidence="2">BM301</strain>
    </source>
</reference>
<sequence length="193" mass="21109">MSSVDQITKPICEGDREVLLALAEASIRHGLQHGRPLPVDSTAYTAPLQQQRASFVTLLKQGQLRGCIGHLEATQPLVADVAANAYSAAFQDPRFPSVTAAELPLLDIHLSLLTPAQPLTFDSEADLINLLRPGKDGLILEEGHHRGTFLPSVWAQLPDPKAFVTQLKIKAGLSANHWSENIRVFRYTTESFP</sequence>
<dbReference type="STRING" id="1111735.GCA_000428045_01053"/>
<dbReference type="SUPFAM" id="SSF143447">
    <property type="entry name" value="AMMECR1-like"/>
    <property type="match status" value="1"/>
</dbReference>
<dbReference type="EMBL" id="PKUN01000005">
    <property type="protein sequence ID" value="PLX62447.1"/>
    <property type="molecule type" value="Genomic_DNA"/>
</dbReference>
<dbReference type="InterPro" id="IPR036071">
    <property type="entry name" value="AMMECR1_dom_sf"/>
</dbReference>
<dbReference type="RefSeq" id="WP_029133764.1">
    <property type="nucleotide sequence ID" value="NZ_PKUN01000005.1"/>
</dbReference>
<feature type="domain" description="AMMECR1" evidence="1">
    <location>
        <begin position="14"/>
        <end position="193"/>
    </location>
</feature>
<dbReference type="PANTHER" id="PTHR13016:SF0">
    <property type="entry name" value="AMME SYNDROME CANDIDATE GENE 1 PROTEIN"/>
    <property type="match status" value="1"/>
</dbReference>